<sequence>MSDGALRVLDGTHLRAIDLSLPEPDASVTGAQILNIVDSRVSSSLFGLPLPENLRASAFTRIATGDVDTFRSAVFDREKALEILRDYTTAIANELKDDPLVVTVLDGSTLRLFLEDEDDFAMLAENLFTDLDFEDKGKISKSEIRNALVQMGIEMGVPPFLEFPQLNDILRKHGVDGEEEEELGQAQFAQILQEVLEDLADALFQNHVVFIQNIRVINGSKLRQLLTNEKELNDIAEKILEEKHHAEDGSGSIDTIRSFLERNGKDVGLPVSEADEAVVLLYDDVFANVVKEKREMELHKDDLVKLIKNVLEKFAEELESSPVYQDFAR</sequence>
<name>A0ACB9PNP6_BAUVA</name>
<dbReference type="EMBL" id="CM039429">
    <property type="protein sequence ID" value="KAI4350058.1"/>
    <property type="molecule type" value="Genomic_DNA"/>
</dbReference>
<reference evidence="1 2" key="1">
    <citation type="journal article" date="2022" name="DNA Res.">
        <title>Chromosomal-level genome assembly of the orchid tree Bauhinia variegata (Leguminosae; Cercidoideae) supports the allotetraploid origin hypothesis of Bauhinia.</title>
        <authorList>
            <person name="Zhong Y."/>
            <person name="Chen Y."/>
            <person name="Zheng D."/>
            <person name="Pang J."/>
            <person name="Liu Y."/>
            <person name="Luo S."/>
            <person name="Meng S."/>
            <person name="Qian L."/>
            <person name="Wei D."/>
            <person name="Dai S."/>
            <person name="Zhou R."/>
        </authorList>
    </citation>
    <scope>NUCLEOTIDE SEQUENCE [LARGE SCALE GENOMIC DNA]</scope>
    <source>
        <strain evidence="1">BV-YZ2020</strain>
    </source>
</reference>
<organism evidence="1 2">
    <name type="scientific">Bauhinia variegata</name>
    <name type="common">Purple orchid tree</name>
    <name type="synonym">Phanera variegata</name>
    <dbReference type="NCBI Taxonomy" id="167791"/>
    <lineage>
        <taxon>Eukaryota</taxon>
        <taxon>Viridiplantae</taxon>
        <taxon>Streptophyta</taxon>
        <taxon>Embryophyta</taxon>
        <taxon>Tracheophyta</taxon>
        <taxon>Spermatophyta</taxon>
        <taxon>Magnoliopsida</taxon>
        <taxon>eudicotyledons</taxon>
        <taxon>Gunneridae</taxon>
        <taxon>Pentapetalae</taxon>
        <taxon>rosids</taxon>
        <taxon>fabids</taxon>
        <taxon>Fabales</taxon>
        <taxon>Fabaceae</taxon>
        <taxon>Cercidoideae</taxon>
        <taxon>Cercideae</taxon>
        <taxon>Bauhiniinae</taxon>
        <taxon>Bauhinia</taxon>
    </lineage>
</organism>
<accession>A0ACB9PNP6</accession>
<evidence type="ECO:0000313" key="2">
    <source>
        <dbReference type="Proteomes" id="UP000828941"/>
    </source>
</evidence>
<comment type="caution">
    <text evidence="1">The sequence shown here is derived from an EMBL/GenBank/DDBJ whole genome shotgun (WGS) entry which is preliminary data.</text>
</comment>
<gene>
    <name evidence="1" type="ORF">L6164_010583</name>
</gene>
<proteinExistence type="predicted"/>
<protein>
    <submittedName>
        <fullName evidence="1">Uncharacterized protein</fullName>
    </submittedName>
</protein>
<evidence type="ECO:0000313" key="1">
    <source>
        <dbReference type="EMBL" id="KAI4350058.1"/>
    </source>
</evidence>
<keyword evidence="2" id="KW-1185">Reference proteome</keyword>
<dbReference type="Proteomes" id="UP000828941">
    <property type="component" value="Chromosome 4"/>
</dbReference>